<sequence length="59" mass="6729">MRRLKHDHRSTAPMCCTCKVCCSRICDQEDVDEKGAHLDIIGEGQLQSMDVPHTLRVFN</sequence>
<proteinExistence type="predicted"/>
<dbReference type="AlphaFoldDB" id="A0AAD5R8D9"/>
<comment type="caution">
    <text evidence="1">The sequence shown here is derived from an EMBL/GenBank/DDBJ whole genome shotgun (WGS) entry which is preliminary data.</text>
</comment>
<reference evidence="1" key="1">
    <citation type="submission" date="2021-06" db="EMBL/GenBank/DDBJ databases">
        <title>Parelaphostrongylus tenuis whole genome reference sequence.</title>
        <authorList>
            <person name="Garwood T.J."/>
            <person name="Larsen P.A."/>
            <person name="Fountain-Jones N.M."/>
            <person name="Garbe J.R."/>
            <person name="Macchietto M.G."/>
            <person name="Kania S.A."/>
            <person name="Gerhold R.W."/>
            <person name="Richards J.E."/>
            <person name="Wolf T.M."/>
        </authorList>
    </citation>
    <scope>NUCLEOTIDE SEQUENCE</scope>
    <source>
        <strain evidence="1">MNPRO001-30</strain>
        <tissue evidence="1">Meninges</tissue>
    </source>
</reference>
<protein>
    <submittedName>
        <fullName evidence="1">Uncharacterized protein</fullName>
    </submittedName>
</protein>
<evidence type="ECO:0000313" key="1">
    <source>
        <dbReference type="EMBL" id="KAJ1371370.1"/>
    </source>
</evidence>
<name>A0AAD5R8D9_PARTN</name>
<organism evidence="1 2">
    <name type="scientific">Parelaphostrongylus tenuis</name>
    <name type="common">Meningeal worm</name>
    <dbReference type="NCBI Taxonomy" id="148309"/>
    <lineage>
        <taxon>Eukaryota</taxon>
        <taxon>Metazoa</taxon>
        <taxon>Ecdysozoa</taxon>
        <taxon>Nematoda</taxon>
        <taxon>Chromadorea</taxon>
        <taxon>Rhabditida</taxon>
        <taxon>Rhabditina</taxon>
        <taxon>Rhabditomorpha</taxon>
        <taxon>Strongyloidea</taxon>
        <taxon>Metastrongylidae</taxon>
        <taxon>Parelaphostrongylus</taxon>
    </lineage>
</organism>
<dbReference type="EMBL" id="JAHQIW010006967">
    <property type="protein sequence ID" value="KAJ1371370.1"/>
    <property type="molecule type" value="Genomic_DNA"/>
</dbReference>
<gene>
    <name evidence="1" type="ORF">KIN20_033313</name>
</gene>
<dbReference type="Proteomes" id="UP001196413">
    <property type="component" value="Unassembled WGS sequence"/>
</dbReference>
<keyword evidence="2" id="KW-1185">Reference proteome</keyword>
<evidence type="ECO:0000313" key="2">
    <source>
        <dbReference type="Proteomes" id="UP001196413"/>
    </source>
</evidence>
<accession>A0AAD5R8D9</accession>